<evidence type="ECO:0000256" key="1">
    <source>
        <dbReference type="SAM" id="MobiDB-lite"/>
    </source>
</evidence>
<proteinExistence type="predicted"/>
<name>A0A1F6DGN8_9BACT</name>
<evidence type="ECO:0000313" key="4">
    <source>
        <dbReference type="Proteomes" id="UP000176377"/>
    </source>
</evidence>
<dbReference type="Pfam" id="PF00188">
    <property type="entry name" value="CAP"/>
    <property type="match status" value="1"/>
</dbReference>
<dbReference type="SUPFAM" id="SSF55797">
    <property type="entry name" value="PR-1-like"/>
    <property type="match status" value="1"/>
</dbReference>
<dbReference type="PANTHER" id="PTHR31157:SF1">
    <property type="entry name" value="SCP DOMAIN-CONTAINING PROTEIN"/>
    <property type="match status" value="1"/>
</dbReference>
<feature type="region of interest" description="Disordered" evidence="1">
    <location>
        <begin position="15"/>
        <end position="89"/>
    </location>
</feature>
<organism evidence="3 4">
    <name type="scientific">Candidatus Kaiserbacteria bacterium RIFCSPHIGHO2_01_FULL_56_24</name>
    <dbReference type="NCBI Taxonomy" id="1798487"/>
    <lineage>
        <taxon>Bacteria</taxon>
        <taxon>Candidatus Kaiseribacteriota</taxon>
    </lineage>
</organism>
<dbReference type="CDD" id="cd05379">
    <property type="entry name" value="CAP_bacterial"/>
    <property type="match status" value="1"/>
</dbReference>
<dbReference type="AlphaFoldDB" id="A0A1F6DGN8"/>
<accession>A0A1F6DGN8</accession>
<sequence length="230" mass="24219">MAIFVVPSGINLLSRDLASPFNPSPSAPVTAARDVSNEPSRVSTTPEPPASTPSAPAAADESSTAALEAAVAASPGSEGSSQQAPTLAPAPQEDFVACVETEVLRLTNDERTKQGLSALAPDSKLHDVAQAHSDDMLTDDYFSHDDQSGCSSSCRATNAGYRWKAIGENIYMMSGYKMTPEQTAAMMVDGWMNSPGHRKNILNESFTESGVGLAVDGKSIYVTSMYGKPR</sequence>
<dbReference type="InterPro" id="IPR035940">
    <property type="entry name" value="CAP_sf"/>
</dbReference>
<gene>
    <name evidence="3" type="ORF">A2765_05280</name>
</gene>
<dbReference type="Proteomes" id="UP000176377">
    <property type="component" value="Unassembled WGS sequence"/>
</dbReference>
<dbReference type="Gene3D" id="3.40.33.10">
    <property type="entry name" value="CAP"/>
    <property type="match status" value="1"/>
</dbReference>
<feature type="compositionally biased region" description="Low complexity" evidence="1">
    <location>
        <begin position="52"/>
        <end position="77"/>
    </location>
</feature>
<reference evidence="3 4" key="1">
    <citation type="journal article" date="2016" name="Nat. Commun.">
        <title>Thousands of microbial genomes shed light on interconnected biogeochemical processes in an aquifer system.</title>
        <authorList>
            <person name="Anantharaman K."/>
            <person name="Brown C.T."/>
            <person name="Hug L.A."/>
            <person name="Sharon I."/>
            <person name="Castelle C.J."/>
            <person name="Probst A.J."/>
            <person name="Thomas B.C."/>
            <person name="Singh A."/>
            <person name="Wilkins M.J."/>
            <person name="Karaoz U."/>
            <person name="Brodie E.L."/>
            <person name="Williams K.H."/>
            <person name="Hubbard S.S."/>
            <person name="Banfield J.F."/>
        </authorList>
    </citation>
    <scope>NUCLEOTIDE SEQUENCE [LARGE SCALE GENOMIC DNA]</scope>
</reference>
<dbReference type="PANTHER" id="PTHR31157">
    <property type="entry name" value="SCP DOMAIN-CONTAINING PROTEIN"/>
    <property type="match status" value="1"/>
</dbReference>
<evidence type="ECO:0000259" key="2">
    <source>
        <dbReference type="Pfam" id="PF00188"/>
    </source>
</evidence>
<protein>
    <recommendedName>
        <fullName evidence="2">SCP domain-containing protein</fullName>
    </recommendedName>
</protein>
<feature type="domain" description="SCP" evidence="2">
    <location>
        <begin position="104"/>
        <end position="225"/>
    </location>
</feature>
<dbReference type="InterPro" id="IPR014044">
    <property type="entry name" value="CAP_dom"/>
</dbReference>
<comment type="caution">
    <text evidence="3">The sequence shown here is derived from an EMBL/GenBank/DDBJ whole genome shotgun (WGS) entry which is preliminary data.</text>
</comment>
<dbReference type="EMBL" id="MFLA01000005">
    <property type="protein sequence ID" value="OGG60565.1"/>
    <property type="molecule type" value="Genomic_DNA"/>
</dbReference>
<evidence type="ECO:0000313" key="3">
    <source>
        <dbReference type="EMBL" id="OGG60565.1"/>
    </source>
</evidence>